<dbReference type="PROSITE" id="PS50977">
    <property type="entry name" value="HTH_TETR_2"/>
    <property type="match status" value="1"/>
</dbReference>
<dbReference type="InterPro" id="IPR049484">
    <property type="entry name" value="Rv0078-like_C"/>
</dbReference>
<evidence type="ECO:0000256" key="1">
    <source>
        <dbReference type="ARBA" id="ARBA00023015"/>
    </source>
</evidence>
<sequence length="199" mass="21621">MPKRTKEQAAETREALLRAARELFTNQGFAATSIAAIVAAAGTTKGALFHYFSSKEDIFLEVWTALQLEMDAAARDAAAAARSKTDPYAAFLAGCRVYLDWAMRPDYQSIVLIDGPSVLGMARWHELDFQLGMNNMTRGAAYLASQGLVPEDRIRPAAVLLQSALNGAGFALASSYRDVTREELFAGFEAIVRGLKHSA</sequence>
<dbReference type="GO" id="GO:0000976">
    <property type="term" value="F:transcription cis-regulatory region binding"/>
    <property type="evidence" value="ECO:0007669"/>
    <property type="project" value="TreeGrafter"/>
</dbReference>
<name>A0A062V8C0_9PROT</name>
<dbReference type="Pfam" id="PF00440">
    <property type="entry name" value="TetR_N"/>
    <property type="match status" value="1"/>
</dbReference>
<evidence type="ECO:0000256" key="3">
    <source>
        <dbReference type="ARBA" id="ARBA00023163"/>
    </source>
</evidence>
<accession>A0A062V8C0</accession>
<dbReference type="GO" id="GO:0003700">
    <property type="term" value="F:DNA-binding transcription factor activity"/>
    <property type="evidence" value="ECO:0007669"/>
    <property type="project" value="TreeGrafter"/>
</dbReference>
<dbReference type="InterPro" id="IPR050109">
    <property type="entry name" value="HTH-type_TetR-like_transc_reg"/>
</dbReference>
<dbReference type="PANTHER" id="PTHR30055">
    <property type="entry name" value="HTH-TYPE TRANSCRIPTIONAL REGULATOR RUTR"/>
    <property type="match status" value="1"/>
</dbReference>
<dbReference type="eggNOG" id="COG1309">
    <property type="taxonomic scope" value="Bacteria"/>
</dbReference>
<dbReference type="InterPro" id="IPR009057">
    <property type="entry name" value="Homeodomain-like_sf"/>
</dbReference>
<keyword evidence="7" id="KW-1185">Reference proteome</keyword>
<dbReference type="SUPFAM" id="SSF46689">
    <property type="entry name" value="Homeodomain-like"/>
    <property type="match status" value="1"/>
</dbReference>
<proteinExistence type="predicted"/>
<evidence type="ECO:0000259" key="5">
    <source>
        <dbReference type="PROSITE" id="PS50977"/>
    </source>
</evidence>
<gene>
    <name evidence="6" type="ORF">HPO_10827</name>
</gene>
<keyword evidence="2 4" id="KW-0238">DNA-binding</keyword>
<keyword evidence="1" id="KW-0805">Transcription regulation</keyword>
<protein>
    <submittedName>
        <fullName evidence="6">TetR family transcriptional regulator</fullName>
    </submittedName>
</protein>
<keyword evidence="3" id="KW-0804">Transcription</keyword>
<dbReference type="PATRIC" id="fig|1280954.3.peg.2193"/>
<dbReference type="AlphaFoldDB" id="A0A062V8C0"/>
<evidence type="ECO:0000256" key="4">
    <source>
        <dbReference type="PROSITE-ProRule" id="PRU00335"/>
    </source>
</evidence>
<evidence type="ECO:0000256" key="2">
    <source>
        <dbReference type="ARBA" id="ARBA00023125"/>
    </source>
</evidence>
<organism evidence="6 7">
    <name type="scientific">Hyphomonas polymorpha PS728</name>
    <dbReference type="NCBI Taxonomy" id="1280954"/>
    <lineage>
        <taxon>Bacteria</taxon>
        <taxon>Pseudomonadati</taxon>
        <taxon>Pseudomonadota</taxon>
        <taxon>Alphaproteobacteria</taxon>
        <taxon>Hyphomonadales</taxon>
        <taxon>Hyphomonadaceae</taxon>
        <taxon>Hyphomonas</taxon>
    </lineage>
</organism>
<comment type="caution">
    <text evidence="6">The sequence shown here is derived from an EMBL/GenBank/DDBJ whole genome shotgun (WGS) entry which is preliminary data.</text>
</comment>
<dbReference type="PANTHER" id="PTHR30055:SF234">
    <property type="entry name" value="HTH-TYPE TRANSCRIPTIONAL REGULATOR BETI"/>
    <property type="match status" value="1"/>
</dbReference>
<dbReference type="InterPro" id="IPR001647">
    <property type="entry name" value="HTH_TetR"/>
</dbReference>
<evidence type="ECO:0000313" key="7">
    <source>
        <dbReference type="Proteomes" id="UP000027100"/>
    </source>
</evidence>
<evidence type="ECO:0000313" key="6">
    <source>
        <dbReference type="EMBL" id="KCZ98393.1"/>
    </source>
</evidence>
<dbReference type="OrthoDB" id="8478851at2"/>
<feature type="domain" description="HTH tetR-type" evidence="5">
    <location>
        <begin position="10"/>
        <end position="70"/>
    </location>
</feature>
<reference evidence="6 7" key="1">
    <citation type="journal article" date="2014" name="Antonie Van Leeuwenhoek">
        <title>Hyphomonas beringensis sp. nov. and Hyphomonas chukchiensis sp. nov., isolated from surface seawater of the Bering Sea and Chukchi Sea.</title>
        <authorList>
            <person name="Li C."/>
            <person name="Lai Q."/>
            <person name="Li G."/>
            <person name="Dong C."/>
            <person name="Wang J."/>
            <person name="Liao Y."/>
            <person name="Shao Z."/>
        </authorList>
    </citation>
    <scope>NUCLEOTIDE SEQUENCE [LARGE SCALE GENOMIC DNA]</scope>
    <source>
        <strain evidence="6 7">PS728</strain>
    </source>
</reference>
<dbReference type="RefSeq" id="WP_051612529.1">
    <property type="nucleotide sequence ID" value="NZ_ARYM01000011.1"/>
</dbReference>
<dbReference type="Gene3D" id="1.10.357.10">
    <property type="entry name" value="Tetracycline Repressor, domain 2"/>
    <property type="match status" value="1"/>
</dbReference>
<dbReference type="Pfam" id="PF21351">
    <property type="entry name" value="TetR_C_41"/>
    <property type="match status" value="1"/>
</dbReference>
<dbReference type="Proteomes" id="UP000027100">
    <property type="component" value="Unassembled WGS sequence"/>
</dbReference>
<feature type="DNA-binding region" description="H-T-H motif" evidence="4">
    <location>
        <begin position="33"/>
        <end position="52"/>
    </location>
</feature>
<dbReference type="PRINTS" id="PR00455">
    <property type="entry name" value="HTHTETR"/>
</dbReference>
<dbReference type="EMBL" id="ARYM01000011">
    <property type="protein sequence ID" value="KCZ98393.1"/>
    <property type="molecule type" value="Genomic_DNA"/>
</dbReference>